<keyword evidence="3" id="KW-1185">Reference proteome</keyword>
<reference evidence="2 3" key="2">
    <citation type="journal article" date="2008" name="Bioinformatics">
        <title>Assembly reconciliation.</title>
        <authorList>
            <person name="Zimin A.V."/>
            <person name="Smith D.R."/>
            <person name="Sutton G."/>
            <person name="Yorke J.A."/>
        </authorList>
    </citation>
    <scope>NUCLEOTIDE SEQUENCE [LARGE SCALE GENOMIC DNA]</scope>
    <source>
        <strain evidence="2 3">TSC#14021-0224.01</strain>
    </source>
</reference>
<name>A0A0Q5VVI4_DROER</name>
<evidence type="ECO:0000313" key="2">
    <source>
        <dbReference type="EMBL" id="KQS62313.1"/>
    </source>
</evidence>
<feature type="transmembrane region" description="Helical" evidence="1">
    <location>
        <begin position="35"/>
        <end position="64"/>
    </location>
</feature>
<keyword evidence="1" id="KW-1133">Transmembrane helix</keyword>
<dbReference type="AlphaFoldDB" id="A0A0Q5VVI4"/>
<keyword evidence="1" id="KW-0812">Transmembrane</keyword>
<keyword evidence="1" id="KW-0472">Membrane</keyword>
<dbReference type="Proteomes" id="UP000008711">
    <property type="component" value="Unassembled WGS sequence"/>
</dbReference>
<evidence type="ECO:0000256" key="1">
    <source>
        <dbReference type="SAM" id="Phobius"/>
    </source>
</evidence>
<evidence type="ECO:0000313" key="3">
    <source>
        <dbReference type="Proteomes" id="UP000008711"/>
    </source>
</evidence>
<gene>
    <name evidence="2" type="primary">Dere\GG26366</name>
    <name evidence="2" type="synonym">GG26366</name>
    <name evidence="2" type="ORF">Dere_GG26366</name>
</gene>
<protein>
    <submittedName>
        <fullName evidence="2">Uncharacterized protein</fullName>
    </submittedName>
</protein>
<reference evidence="2 3" key="1">
    <citation type="journal article" date="2007" name="Nature">
        <title>Evolution of genes and genomes on the Drosophila phylogeny.</title>
        <authorList>
            <consortium name="Drosophila 12 Genomes Consortium"/>
            <person name="Clark A.G."/>
            <person name="Eisen M.B."/>
            <person name="Smith D.R."/>
            <person name="Bergman C.M."/>
            <person name="Oliver B."/>
            <person name="Markow T.A."/>
            <person name="Kaufman T.C."/>
            <person name="Kellis M."/>
            <person name="Gelbart W."/>
            <person name="Iyer V.N."/>
            <person name="Pollard D.A."/>
            <person name="Sackton T.B."/>
            <person name="Larracuente A.M."/>
            <person name="Singh N.D."/>
            <person name="Abad J.P."/>
            <person name="Abt D.N."/>
            <person name="Adryan B."/>
            <person name="Aguade M."/>
            <person name="Akashi H."/>
            <person name="Anderson W.W."/>
            <person name="Aquadro C.F."/>
            <person name="Ardell D.H."/>
            <person name="Arguello R."/>
            <person name="Artieri C.G."/>
            <person name="Barbash D.A."/>
            <person name="Barker D."/>
            <person name="Barsanti P."/>
            <person name="Batterham P."/>
            <person name="Batzoglou S."/>
            <person name="Begun D."/>
            <person name="Bhutkar A."/>
            <person name="Blanco E."/>
            <person name="Bosak S.A."/>
            <person name="Bradley R.K."/>
            <person name="Brand A.D."/>
            <person name="Brent M.R."/>
            <person name="Brooks A.N."/>
            <person name="Brown R.H."/>
            <person name="Butlin R.K."/>
            <person name="Caggese C."/>
            <person name="Calvi B.R."/>
            <person name="Bernardo de Carvalho A."/>
            <person name="Caspi A."/>
            <person name="Castrezana S."/>
            <person name="Celniker S.E."/>
            <person name="Chang J.L."/>
            <person name="Chapple C."/>
            <person name="Chatterji S."/>
            <person name="Chinwalla A."/>
            <person name="Civetta A."/>
            <person name="Clifton S.W."/>
            <person name="Comeron J.M."/>
            <person name="Costello J.C."/>
            <person name="Coyne J.A."/>
            <person name="Daub J."/>
            <person name="David R.G."/>
            <person name="Delcher A.L."/>
            <person name="Delehaunty K."/>
            <person name="Do C.B."/>
            <person name="Ebling H."/>
            <person name="Edwards K."/>
            <person name="Eickbush T."/>
            <person name="Evans J.D."/>
            <person name="Filipski A."/>
            <person name="Findeiss S."/>
            <person name="Freyhult E."/>
            <person name="Fulton L."/>
            <person name="Fulton R."/>
            <person name="Garcia A.C."/>
            <person name="Gardiner A."/>
            <person name="Garfield D.A."/>
            <person name="Garvin B.E."/>
            <person name="Gibson G."/>
            <person name="Gilbert D."/>
            <person name="Gnerre S."/>
            <person name="Godfrey J."/>
            <person name="Good R."/>
            <person name="Gotea V."/>
            <person name="Gravely B."/>
            <person name="Greenberg A.J."/>
            <person name="Griffiths-Jones S."/>
            <person name="Gross S."/>
            <person name="Guigo R."/>
            <person name="Gustafson E.A."/>
            <person name="Haerty W."/>
            <person name="Hahn M.W."/>
            <person name="Halligan D.L."/>
            <person name="Halpern A.L."/>
            <person name="Halter G.M."/>
            <person name="Han M.V."/>
            <person name="Heger A."/>
            <person name="Hillier L."/>
            <person name="Hinrichs A.S."/>
            <person name="Holmes I."/>
            <person name="Hoskins R.A."/>
            <person name="Hubisz M.J."/>
            <person name="Hultmark D."/>
            <person name="Huntley M.A."/>
            <person name="Jaffe D.B."/>
            <person name="Jagadeeshan S."/>
            <person name="Jeck W.R."/>
            <person name="Johnson J."/>
            <person name="Jones C.D."/>
            <person name="Jordan W.C."/>
            <person name="Karpen G.H."/>
            <person name="Kataoka E."/>
            <person name="Keightley P.D."/>
            <person name="Kheradpour P."/>
            <person name="Kirkness E.F."/>
            <person name="Koerich L.B."/>
            <person name="Kristiansen K."/>
            <person name="Kudrna D."/>
            <person name="Kulathinal R.J."/>
            <person name="Kumar S."/>
            <person name="Kwok R."/>
            <person name="Lander E."/>
            <person name="Langley C.H."/>
            <person name="Lapoint R."/>
            <person name="Lazzaro B.P."/>
            <person name="Lee S.J."/>
            <person name="Levesque L."/>
            <person name="Li R."/>
            <person name="Lin C.F."/>
            <person name="Lin M.F."/>
            <person name="Lindblad-Toh K."/>
            <person name="Llopart A."/>
            <person name="Long M."/>
            <person name="Low L."/>
            <person name="Lozovsky E."/>
            <person name="Lu J."/>
            <person name="Luo M."/>
            <person name="Machado C.A."/>
            <person name="Makalowski W."/>
            <person name="Marzo M."/>
            <person name="Matsuda M."/>
            <person name="Matzkin L."/>
            <person name="McAllister B."/>
            <person name="McBride C.S."/>
            <person name="McKernan B."/>
            <person name="McKernan K."/>
            <person name="Mendez-Lago M."/>
            <person name="Minx P."/>
            <person name="Mollenhauer M.U."/>
            <person name="Montooth K."/>
            <person name="Mount S.M."/>
            <person name="Mu X."/>
            <person name="Myers E."/>
            <person name="Negre B."/>
            <person name="Newfeld S."/>
            <person name="Nielsen R."/>
            <person name="Noor M.A."/>
            <person name="O'Grady P."/>
            <person name="Pachter L."/>
            <person name="Papaceit M."/>
            <person name="Parisi M.J."/>
            <person name="Parisi M."/>
            <person name="Parts L."/>
            <person name="Pedersen J.S."/>
            <person name="Pesole G."/>
            <person name="Phillippy A.M."/>
            <person name="Ponting C.P."/>
            <person name="Pop M."/>
            <person name="Porcelli D."/>
            <person name="Powell J.R."/>
            <person name="Prohaska S."/>
            <person name="Pruitt K."/>
            <person name="Puig M."/>
            <person name="Quesneville H."/>
            <person name="Ram K.R."/>
            <person name="Rand D."/>
            <person name="Rasmussen M.D."/>
            <person name="Reed L.K."/>
            <person name="Reenan R."/>
            <person name="Reily A."/>
            <person name="Remington K.A."/>
            <person name="Rieger T.T."/>
            <person name="Ritchie M.G."/>
            <person name="Robin C."/>
            <person name="Rogers Y.H."/>
            <person name="Rohde C."/>
            <person name="Rozas J."/>
            <person name="Rubenfield M.J."/>
            <person name="Ruiz A."/>
            <person name="Russo S."/>
            <person name="Salzberg S.L."/>
            <person name="Sanchez-Gracia A."/>
            <person name="Saranga D.J."/>
            <person name="Sato H."/>
            <person name="Schaeffer S.W."/>
            <person name="Schatz M.C."/>
            <person name="Schlenke T."/>
            <person name="Schwartz R."/>
            <person name="Segarra C."/>
            <person name="Singh R.S."/>
            <person name="Sirot L."/>
            <person name="Sirota M."/>
            <person name="Sisneros N.B."/>
            <person name="Smith C.D."/>
            <person name="Smith T.F."/>
            <person name="Spieth J."/>
            <person name="Stage D.E."/>
            <person name="Stark A."/>
            <person name="Stephan W."/>
            <person name="Strausberg R.L."/>
            <person name="Strempel S."/>
            <person name="Sturgill D."/>
            <person name="Sutton G."/>
            <person name="Sutton G.G."/>
            <person name="Tao W."/>
            <person name="Teichmann S."/>
            <person name="Tobari Y.N."/>
            <person name="Tomimura Y."/>
            <person name="Tsolas J.M."/>
            <person name="Valente V.L."/>
            <person name="Venter E."/>
            <person name="Venter J.C."/>
            <person name="Vicario S."/>
            <person name="Vieira F.G."/>
            <person name="Vilella A.J."/>
            <person name="Villasante A."/>
            <person name="Walenz B."/>
            <person name="Wang J."/>
            <person name="Wasserman M."/>
            <person name="Watts T."/>
            <person name="Wilson D."/>
            <person name="Wilson R.K."/>
            <person name="Wing R.A."/>
            <person name="Wolfner M.F."/>
            <person name="Wong A."/>
            <person name="Wong G.K."/>
            <person name="Wu C.I."/>
            <person name="Wu G."/>
            <person name="Yamamoto D."/>
            <person name="Yang H.P."/>
            <person name="Yang S.P."/>
            <person name="Yorke J.A."/>
            <person name="Yoshida K."/>
            <person name="Zdobnov E."/>
            <person name="Zhang P."/>
            <person name="Zhang Y."/>
            <person name="Zimin A.V."/>
            <person name="Baldwin J."/>
            <person name="Abdouelleil A."/>
            <person name="Abdulkadir J."/>
            <person name="Abebe A."/>
            <person name="Abera B."/>
            <person name="Abreu J."/>
            <person name="Acer S.C."/>
            <person name="Aftuck L."/>
            <person name="Alexander A."/>
            <person name="An P."/>
            <person name="Anderson E."/>
            <person name="Anderson S."/>
            <person name="Arachi H."/>
            <person name="Azer M."/>
            <person name="Bachantsang P."/>
            <person name="Barry A."/>
            <person name="Bayul T."/>
            <person name="Berlin A."/>
            <person name="Bessette D."/>
            <person name="Bloom T."/>
            <person name="Blye J."/>
            <person name="Boguslavskiy L."/>
            <person name="Bonnet C."/>
            <person name="Boukhgalter B."/>
            <person name="Bourzgui I."/>
            <person name="Brown A."/>
            <person name="Cahill P."/>
            <person name="Channer S."/>
            <person name="Cheshatsang Y."/>
            <person name="Chuda L."/>
            <person name="Citroen M."/>
            <person name="Collymore A."/>
            <person name="Cooke P."/>
            <person name="Costello M."/>
            <person name="D'Aco K."/>
            <person name="Daza R."/>
            <person name="De Haan G."/>
            <person name="DeGray S."/>
            <person name="DeMaso C."/>
            <person name="Dhargay N."/>
            <person name="Dooley K."/>
            <person name="Dooley E."/>
            <person name="Doricent M."/>
            <person name="Dorje P."/>
            <person name="Dorjee K."/>
            <person name="Dupes A."/>
            <person name="Elong R."/>
            <person name="Falk J."/>
            <person name="Farina A."/>
            <person name="Faro S."/>
            <person name="Ferguson D."/>
            <person name="Fisher S."/>
            <person name="Foley C.D."/>
            <person name="Franke A."/>
            <person name="Friedrich D."/>
            <person name="Gadbois L."/>
            <person name="Gearin G."/>
            <person name="Gearin C.R."/>
            <person name="Giannoukos G."/>
            <person name="Goode T."/>
            <person name="Graham J."/>
            <person name="Grandbois E."/>
            <person name="Grewal S."/>
            <person name="Gyaltsen K."/>
            <person name="Hafez N."/>
            <person name="Hagos B."/>
            <person name="Hall J."/>
            <person name="Henson C."/>
            <person name="Hollinger A."/>
            <person name="Honan T."/>
            <person name="Huard M.D."/>
            <person name="Hughes L."/>
            <person name="Hurhula B."/>
            <person name="Husby M.E."/>
            <person name="Kamat A."/>
            <person name="Kanga B."/>
            <person name="Kashin S."/>
            <person name="Khazanovich D."/>
            <person name="Kisner P."/>
            <person name="Lance K."/>
            <person name="Lara M."/>
            <person name="Lee W."/>
            <person name="Lennon N."/>
            <person name="Letendre F."/>
            <person name="LeVine R."/>
            <person name="Lipovsky A."/>
            <person name="Liu X."/>
            <person name="Liu J."/>
            <person name="Liu S."/>
            <person name="Lokyitsang T."/>
            <person name="Lokyitsang Y."/>
            <person name="Lubonja R."/>
            <person name="Lui A."/>
            <person name="MacDonald P."/>
            <person name="Magnisalis V."/>
            <person name="Maru K."/>
            <person name="Matthews C."/>
            <person name="McCusker W."/>
            <person name="McDonough S."/>
            <person name="Mehta T."/>
            <person name="Meldrim J."/>
            <person name="Meneus L."/>
            <person name="Mihai O."/>
            <person name="Mihalev A."/>
            <person name="Mihova T."/>
            <person name="Mittelman R."/>
            <person name="Mlenga V."/>
            <person name="Montmayeur A."/>
            <person name="Mulrain L."/>
            <person name="Navidi A."/>
            <person name="Naylor J."/>
            <person name="Negash T."/>
            <person name="Nguyen T."/>
            <person name="Nguyen N."/>
            <person name="Nicol R."/>
            <person name="Norbu C."/>
            <person name="Norbu N."/>
            <person name="Novod N."/>
            <person name="O'Neill B."/>
            <person name="Osman S."/>
            <person name="Markiewicz E."/>
            <person name="Oyono O.L."/>
            <person name="Patti C."/>
            <person name="Phunkhang P."/>
            <person name="Pierre F."/>
            <person name="Priest M."/>
            <person name="Raghuraman S."/>
            <person name="Rege F."/>
            <person name="Reyes R."/>
            <person name="Rise C."/>
            <person name="Rogov P."/>
            <person name="Ross K."/>
            <person name="Ryan E."/>
            <person name="Settipalli S."/>
            <person name="Shea T."/>
            <person name="Sherpa N."/>
            <person name="Shi L."/>
            <person name="Shih D."/>
            <person name="Sparrow T."/>
            <person name="Spaulding J."/>
            <person name="Stalker J."/>
            <person name="Stange-Thomann N."/>
            <person name="Stavropoulos S."/>
            <person name="Stone C."/>
            <person name="Strader C."/>
            <person name="Tesfaye S."/>
            <person name="Thomson T."/>
            <person name="Thoulutsang Y."/>
            <person name="Thoulutsang D."/>
            <person name="Topham K."/>
            <person name="Topping I."/>
            <person name="Tsamla T."/>
            <person name="Vassiliev H."/>
            <person name="Vo A."/>
            <person name="Wangchuk T."/>
            <person name="Wangdi T."/>
            <person name="Weiand M."/>
            <person name="Wilkinson J."/>
            <person name="Wilson A."/>
            <person name="Yadav S."/>
            <person name="Young G."/>
            <person name="Yu Q."/>
            <person name="Zembek L."/>
            <person name="Zhong D."/>
            <person name="Zimmer A."/>
            <person name="Zwirko Z."/>
            <person name="Jaffe D.B."/>
            <person name="Alvarez P."/>
            <person name="Brockman W."/>
            <person name="Butler J."/>
            <person name="Chin C."/>
            <person name="Gnerre S."/>
            <person name="Grabherr M."/>
            <person name="Kleber M."/>
            <person name="Mauceli E."/>
            <person name="MacCallum I."/>
        </authorList>
    </citation>
    <scope>NUCLEOTIDE SEQUENCE [LARGE SCALE GENOMIC DNA]</scope>
    <source>
        <strain evidence="2 3">TSC#14021-0224.01</strain>
    </source>
</reference>
<dbReference type="EMBL" id="CH954179">
    <property type="protein sequence ID" value="KQS62313.1"/>
    <property type="molecule type" value="Genomic_DNA"/>
</dbReference>
<accession>A0A0Q5VVI4</accession>
<dbReference type="SMR" id="A0A0Q5VVI4"/>
<organism evidence="2 3">
    <name type="scientific">Drosophila erecta</name>
    <name type="common">Fruit fly</name>
    <dbReference type="NCBI Taxonomy" id="7220"/>
    <lineage>
        <taxon>Eukaryota</taxon>
        <taxon>Metazoa</taxon>
        <taxon>Ecdysozoa</taxon>
        <taxon>Arthropoda</taxon>
        <taxon>Hexapoda</taxon>
        <taxon>Insecta</taxon>
        <taxon>Pterygota</taxon>
        <taxon>Neoptera</taxon>
        <taxon>Endopterygota</taxon>
        <taxon>Diptera</taxon>
        <taxon>Brachycera</taxon>
        <taxon>Muscomorpha</taxon>
        <taxon>Ephydroidea</taxon>
        <taxon>Drosophilidae</taxon>
        <taxon>Drosophila</taxon>
        <taxon>Sophophora</taxon>
    </lineage>
</organism>
<proteinExistence type="predicted"/>
<sequence length="85" mass="9658">MAKLTSEYEFNDLDFNMTALVTQSTTEPPDSNLRAYGLLFIFAVICGFILMCAACMALLVISGFMKSFFCIRCRSRVEEFMEMDP</sequence>